<organism evidence="1 2">
    <name type="scientific">Archangium lansingense</name>
    <dbReference type="NCBI Taxonomy" id="2995310"/>
    <lineage>
        <taxon>Bacteria</taxon>
        <taxon>Pseudomonadati</taxon>
        <taxon>Myxococcota</taxon>
        <taxon>Myxococcia</taxon>
        <taxon>Myxococcales</taxon>
        <taxon>Cystobacterineae</taxon>
        <taxon>Archangiaceae</taxon>
        <taxon>Archangium</taxon>
    </lineage>
</organism>
<gene>
    <name evidence="1" type="ORF">OV287_11445</name>
</gene>
<protein>
    <submittedName>
        <fullName evidence="1">Uncharacterized protein</fullName>
    </submittedName>
</protein>
<evidence type="ECO:0000313" key="1">
    <source>
        <dbReference type="EMBL" id="MCY1075106.1"/>
    </source>
</evidence>
<comment type="caution">
    <text evidence="1">The sequence shown here is derived from an EMBL/GenBank/DDBJ whole genome shotgun (WGS) entry which is preliminary data.</text>
</comment>
<proteinExistence type="predicted"/>
<keyword evidence="2" id="KW-1185">Reference proteome</keyword>
<dbReference type="Proteomes" id="UP001207654">
    <property type="component" value="Unassembled WGS sequence"/>
</dbReference>
<dbReference type="RefSeq" id="WP_267534055.1">
    <property type="nucleotide sequence ID" value="NZ_JAPNKA010000001.1"/>
</dbReference>
<dbReference type="EMBL" id="JAPNKA010000001">
    <property type="protein sequence ID" value="MCY1075106.1"/>
    <property type="molecule type" value="Genomic_DNA"/>
</dbReference>
<sequence length="65" mass="6980">MGFPLSWPAPLLMFGAAPRAVNGRSQRPGVDAAWATIRRACAGGFFGWSYYATPIELFAYATGNP</sequence>
<reference evidence="1 2" key="1">
    <citation type="submission" date="2022-11" db="EMBL/GenBank/DDBJ databases">
        <title>Minimal conservation of predation-associated metabolite biosynthetic gene clusters underscores biosynthetic potential of Myxococcota including descriptions for ten novel species: Archangium lansinium sp. nov., Myxococcus landrumus sp. nov., Nannocystis bai.</title>
        <authorList>
            <person name="Ahearne A."/>
            <person name="Stevens C."/>
            <person name="Phillips K."/>
        </authorList>
    </citation>
    <scope>NUCLEOTIDE SEQUENCE [LARGE SCALE GENOMIC DNA]</scope>
    <source>
        <strain evidence="1 2">MIWBW</strain>
    </source>
</reference>
<name>A0ABT4A0C3_9BACT</name>
<accession>A0ABT4A0C3</accession>
<evidence type="ECO:0000313" key="2">
    <source>
        <dbReference type="Proteomes" id="UP001207654"/>
    </source>
</evidence>